<feature type="domain" description="Enoyl reductase (ER)" evidence="1">
    <location>
        <begin position="9"/>
        <end position="324"/>
    </location>
</feature>
<evidence type="ECO:0000313" key="3">
    <source>
        <dbReference type="Proteomes" id="UP001629953"/>
    </source>
</evidence>
<reference evidence="2 3" key="1">
    <citation type="journal article" date="2013" name="Int. J. Syst. Evol. Microbiol.">
        <title>Celerinatantimonas yamalensis sp. nov., a cold-adapted diazotrophic bacterium from a cold permafrost brine.</title>
        <authorList>
            <person name="Shcherbakova V."/>
            <person name="Chuvilskaya N."/>
            <person name="Rivkina E."/>
            <person name="Demidov N."/>
            <person name="Uchaeva V."/>
            <person name="Suetin S."/>
            <person name="Suzina N."/>
            <person name="Gilichinsky D."/>
        </authorList>
    </citation>
    <scope>NUCLEOTIDE SEQUENCE [LARGE SCALE GENOMIC DNA]</scope>
    <source>
        <strain evidence="2 3">C7</strain>
    </source>
</reference>
<sequence length="327" mass="35029">MSMRALVIDHIDDQYHTQLQQIEPEQLPDEPVKVKVLYSSLNYKDGLAITGKGPVVRSFPMVPGIDLAGEVIESSDPEFSVGDRVLLNGWGVGERYWGGLAEQANLRAKWLIPLPDTLTPEQAMWIGTAGYTAMLCVMALQRHGLQPEDGPILVTGAGGGVGSFAIHFLSQLGYHVIAVSGRAELEPYFTKLGAQQMMARDELSLPGKPLQKERWAGAIDCVGSHTLVNVCASINYGGIVACCGLAQGMDFPASVAPFILRGVTLAGIDSVMRPKADRIAAWQKIADVMDPTILAEIGQTISLDDAISQAEQLLAGAVRGRLAVQLA</sequence>
<dbReference type="NCBIfam" id="TIGR02823">
    <property type="entry name" value="oxido_YhdH"/>
    <property type="match status" value="1"/>
</dbReference>
<dbReference type="Pfam" id="PF08240">
    <property type="entry name" value="ADH_N"/>
    <property type="match status" value="1"/>
</dbReference>
<dbReference type="GO" id="GO:0016491">
    <property type="term" value="F:oxidoreductase activity"/>
    <property type="evidence" value="ECO:0007669"/>
    <property type="project" value="UniProtKB-KW"/>
</dbReference>
<name>A0ABW9G3T7_9GAMM</name>
<keyword evidence="3" id="KW-1185">Reference proteome</keyword>
<dbReference type="SUPFAM" id="SSF50129">
    <property type="entry name" value="GroES-like"/>
    <property type="match status" value="1"/>
</dbReference>
<dbReference type="InterPro" id="IPR020843">
    <property type="entry name" value="ER"/>
</dbReference>
<organism evidence="2 3">
    <name type="scientific">Celerinatantimonas yamalensis</name>
    <dbReference type="NCBI Taxonomy" id="559956"/>
    <lineage>
        <taxon>Bacteria</taxon>
        <taxon>Pseudomonadati</taxon>
        <taxon>Pseudomonadota</taxon>
        <taxon>Gammaproteobacteria</taxon>
        <taxon>Celerinatantimonadaceae</taxon>
        <taxon>Celerinatantimonas</taxon>
    </lineage>
</organism>
<dbReference type="SMART" id="SM00829">
    <property type="entry name" value="PKS_ER"/>
    <property type="match status" value="1"/>
</dbReference>
<protein>
    <submittedName>
        <fullName evidence="2">MDR family oxidoreductase</fullName>
        <ecNumber evidence="2">1.-.-.-</ecNumber>
    </submittedName>
</protein>
<accession>A0ABW9G3T7</accession>
<dbReference type="Pfam" id="PF00107">
    <property type="entry name" value="ADH_zinc_N"/>
    <property type="match status" value="1"/>
</dbReference>
<dbReference type="InterPro" id="IPR011032">
    <property type="entry name" value="GroES-like_sf"/>
</dbReference>
<dbReference type="PANTHER" id="PTHR43677:SF1">
    <property type="entry name" value="ACRYLYL-COA REDUCTASE ACUI-RELATED"/>
    <property type="match status" value="1"/>
</dbReference>
<dbReference type="InterPro" id="IPR014188">
    <property type="entry name" value="Acrylyl-CoA_reductase_AcuI"/>
</dbReference>
<dbReference type="EMBL" id="JBEQCT010000001">
    <property type="protein sequence ID" value="MFM2483711.1"/>
    <property type="molecule type" value="Genomic_DNA"/>
</dbReference>
<dbReference type="EC" id="1.-.-.-" evidence="2"/>
<dbReference type="PANTHER" id="PTHR43677">
    <property type="entry name" value="SHORT-CHAIN DEHYDROGENASE/REDUCTASE"/>
    <property type="match status" value="1"/>
</dbReference>
<dbReference type="Gene3D" id="3.40.50.720">
    <property type="entry name" value="NAD(P)-binding Rossmann-like Domain"/>
    <property type="match status" value="1"/>
</dbReference>
<dbReference type="InterPro" id="IPR013154">
    <property type="entry name" value="ADH-like_N"/>
</dbReference>
<dbReference type="SUPFAM" id="SSF51735">
    <property type="entry name" value="NAD(P)-binding Rossmann-fold domains"/>
    <property type="match status" value="1"/>
</dbReference>
<keyword evidence="2" id="KW-0560">Oxidoreductase</keyword>
<dbReference type="Gene3D" id="3.90.180.10">
    <property type="entry name" value="Medium-chain alcohol dehydrogenases, catalytic domain"/>
    <property type="match status" value="1"/>
</dbReference>
<dbReference type="InterPro" id="IPR051397">
    <property type="entry name" value="Zn-ADH-like_protein"/>
</dbReference>
<evidence type="ECO:0000259" key="1">
    <source>
        <dbReference type="SMART" id="SM00829"/>
    </source>
</evidence>
<dbReference type="InterPro" id="IPR036291">
    <property type="entry name" value="NAD(P)-bd_dom_sf"/>
</dbReference>
<dbReference type="InterPro" id="IPR013149">
    <property type="entry name" value="ADH-like_C"/>
</dbReference>
<dbReference type="RefSeq" id="WP_408621873.1">
    <property type="nucleotide sequence ID" value="NZ_JBEQCT010000001.1"/>
</dbReference>
<dbReference type="Proteomes" id="UP001629953">
    <property type="component" value="Unassembled WGS sequence"/>
</dbReference>
<dbReference type="CDD" id="cd08288">
    <property type="entry name" value="MDR_yhdh"/>
    <property type="match status" value="1"/>
</dbReference>
<proteinExistence type="predicted"/>
<evidence type="ECO:0000313" key="2">
    <source>
        <dbReference type="EMBL" id="MFM2483711.1"/>
    </source>
</evidence>
<gene>
    <name evidence="2" type="ORF">ABUE30_01260</name>
</gene>
<comment type="caution">
    <text evidence="2">The sequence shown here is derived from an EMBL/GenBank/DDBJ whole genome shotgun (WGS) entry which is preliminary data.</text>
</comment>